<evidence type="ECO:0000256" key="2">
    <source>
        <dbReference type="ARBA" id="ARBA00023128"/>
    </source>
</evidence>
<protein>
    <submittedName>
        <fullName evidence="4">Cytochrome c oxidase subunit 6B, putative (COX6B)</fullName>
    </submittedName>
</protein>
<dbReference type="GeneID" id="24426088"/>
<reference evidence="4 5" key="2">
    <citation type="journal article" date="2013" name="PLoS ONE">
        <title>Whole genome mapping and re-organization of the nuclear and mitochondrial genomes of Babesia microti isolates.</title>
        <authorList>
            <person name="Cornillot E."/>
            <person name="Dassouli A."/>
            <person name="Garg A."/>
            <person name="Pachikara N."/>
            <person name="Randazzo S."/>
            <person name="Depoix D."/>
            <person name="Carcy B."/>
            <person name="Delbecq S."/>
            <person name="Frutos R."/>
            <person name="Silva J.C."/>
            <person name="Sutton R."/>
            <person name="Krause P.J."/>
            <person name="Mamoun C.B."/>
        </authorList>
    </citation>
    <scope>NUCLEOTIDE SEQUENCE [LARGE SCALE GENOMIC DNA]</scope>
    <source>
        <strain evidence="4 5">RI</strain>
    </source>
</reference>
<evidence type="ECO:0000256" key="3">
    <source>
        <dbReference type="ARBA" id="ARBA00023157"/>
    </source>
</evidence>
<dbReference type="GO" id="GO:0005739">
    <property type="term" value="C:mitochondrion"/>
    <property type="evidence" value="ECO:0007669"/>
    <property type="project" value="UniProtKB-SubCell"/>
</dbReference>
<evidence type="ECO:0000313" key="4">
    <source>
        <dbReference type="EMBL" id="CCF75636.1"/>
    </source>
</evidence>
<dbReference type="SUPFAM" id="SSF47694">
    <property type="entry name" value="Cytochrome c oxidase subunit h"/>
    <property type="match status" value="1"/>
</dbReference>
<evidence type="ECO:0000256" key="1">
    <source>
        <dbReference type="ARBA" id="ARBA00004173"/>
    </source>
</evidence>
<dbReference type="Proteomes" id="UP000002899">
    <property type="component" value="Chromosome IV"/>
</dbReference>
<dbReference type="InterPro" id="IPR048280">
    <property type="entry name" value="COX6B-like"/>
</dbReference>
<reference evidence="4 5" key="3">
    <citation type="journal article" date="2016" name="Sci. Rep.">
        <title>Genome-wide diversity and gene expression profiling of Babesia microti isolates identify polymorphic genes that mediate host-pathogen interactions.</title>
        <authorList>
            <person name="Silva J.C."/>
            <person name="Cornillot E."/>
            <person name="McCracken C."/>
            <person name="Usmani-Brown S."/>
            <person name="Dwivedi A."/>
            <person name="Ifeonu O.O."/>
            <person name="Crabtree J."/>
            <person name="Gotia H.T."/>
            <person name="Virji A.Z."/>
            <person name="Reynes C."/>
            <person name="Colinge J."/>
            <person name="Kumar V."/>
            <person name="Lawres L."/>
            <person name="Pazzi J.E."/>
            <person name="Pablo J.V."/>
            <person name="Hung C."/>
            <person name="Brancato J."/>
            <person name="Kumari P."/>
            <person name="Orvis J."/>
            <person name="Tretina K."/>
            <person name="Chibucos M."/>
            <person name="Ott S."/>
            <person name="Sadzewicz L."/>
            <person name="Sengamalay N."/>
            <person name="Shetty A.C."/>
            <person name="Su Q."/>
            <person name="Tallon L."/>
            <person name="Fraser C.M."/>
            <person name="Frutos R."/>
            <person name="Molina D.M."/>
            <person name="Krause P.J."/>
            <person name="Ben Mamoun C."/>
        </authorList>
    </citation>
    <scope>NUCLEOTIDE SEQUENCE [LARGE SCALE GENOMIC DNA]</scope>
    <source>
        <strain evidence="4 5">RI</strain>
    </source>
</reference>
<name>I7ISH0_BABMR</name>
<sequence length="114" mass="13451">MGIIGRDETPVVPVKSPKDLQYWRNYDPITFENPHAGDPRHMLTNQAFNCTTRYVTFCRCCRELGEDNPRCKYQYYRAEIACTADFLDLANKHRLEGRLLMDTLPDRRIAHMRQ</sequence>
<evidence type="ECO:0000313" key="5">
    <source>
        <dbReference type="Proteomes" id="UP000002899"/>
    </source>
</evidence>
<keyword evidence="3" id="KW-1015">Disulfide bond</keyword>
<dbReference type="EMBL" id="LN871599">
    <property type="protein sequence ID" value="CCF75636.1"/>
    <property type="molecule type" value="Genomic_DNA"/>
</dbReference>
<dbReference type="OrthoDB" id="1107506at2759"/>
<dbReference type="CDD" id="cd00926">
    <property type="entry name" value="Cyt_c_Oxidase_VIb"/>
    <property type="match status" value="1"/>
</dbReference>
<keyword evidence="5" id="KW-1185">Reference proteome</keyword>
<dbReference type="InterPro" id="IPR036549">
    <property type="entry name" value="CX6/COA6-like_sf"/>
</dbReference>
<dbReference type="VEuPathDB" id="PiroplasmaDB:BmR1_04g07205"/>
<comment type="subcellular location">
    <subcellularLocation>
        <location evidence="1">Mitochondrion</location>
    </subcellularLocation>
</comment>
<organism evidence="4 5">
    <name type="scientific">Babesia microti (strain RI)</name>
    <dbReference type="NCBI Taxonomy" id="1133968"/>
    <lineage>
        <taxon>Eukaryota</taxon>
        <taxon>Sar</taxon>
        <taxon>Alveolata</taxon>
        <taxon>Apicomplexa</taxon>
        <taxon>Aconoidasida</taxon>
        <taxon>Piroplasmida</taxon>
        <taxon>Babesiidae</taxon>
        <taxon>Babesia</taxon>
    </lineage>
</organism>
<reference evidence="4 5" key="1">
    <citation type="journal article" date="2012" name="Nucleic Acids Res.">
        <title>Sequencing of the smallest Apicomplexan genome from the human pathogen Babesia microti.</title>
        <authorList>
            <person name="Cornillot E."/>
            <person name="Hadj-Kaddour K."/>
            <person name="Dassouli A."/>
            <person name="Noel B."/>
            <person name="Ranwez V."/>
            <person name="Vacherie B."/>
            <person name="Augagneur Y."/>
            <person name="Bres V."/>
            <person name="Duclos A."/>
            <person name="Randazzo S."/>
            <person name="Carcy B."/>
            <person name="Debierre-Grockiego F."/>
            <person name="Delbecq S."/>
            <person name="Moubri-Menage K."/>
            <person name="Shams-Eldin H."/>
            <person name="Usmani-Brown S."/>
            <person name="Bringaud F."/>
            <person name="Wincker P."/>
            <person name="Vivares C.P."/>
            <person name="Schwarz R.T."/>
            <person name="Schetters T.P."/>
            <person name="Krause P.J."/>
            <person name="Gorenflot A."/>
            <person name="Berry V."/>
            <person name="Barbe V."/>
            <person name="Ben Mamoun C."/>
        </authorList>
    </citation>
    <scope>NUCLEOTIDE SEQUENCE [LARGE SCALE GENOMIC DNA]</scope>
    <source>
        <strain evidence="4 5">RI</strain>
    </source>
</reference>
<accession>I7ISH0</accession>
<dbReference type="AlphaFoldDB" id="I7ISH0"/>
<dbReference type="Gene3D" id="1.10.10.140">
    <property type="entry name" value="Cytochrome c oxidase, subunit VIb"/>
    <property type="match status" value="1"/>
</dbReference>
<proteinExistence type="predicted"/>
<dbReference type="Pfam" id="PF02297">
    <property type="entry name" value="COX6B"/>
    <property type="match status" value="1"/>
</dbReference>
<dbReference type="RefSeq" id="XP_012650044.1">
    <property type="nucleotide sequence ID" value="XM_012794590.1"/>
</dbReference>
<dbReference type="KEGG" id="bmic:BmR1_04g07205"/>
<keyword evidence="2" id="KW-0496">Mitochondrion</keyword>